<dbReference type="HAMAP" id="MF_02033">
    <property type="entry name" value="FtsA"/>
    <property type="match status" value="1"/>
</dbReference>
<evidence type="ECO:0000256" key="3">
    <source>
        <dbReference type="ARBA" id="ARBA00023136"/>
    </source>
</evidence>
<gene>
    <name evidence="5" type="primary">ftsA</name>
    <name evidence="8" type="ORF">A3B31_02955</name>
</gene>
<dbReference type="EMBL" id="MHKN01000056">
    <property type="protein sequence ID" value="OGY90772.1"/>
    <property type="molecule type" value="Genomic_DNA"/>
</dbReference>
<dbReference type="InterPro" id="IPR003494">
    <property type="entry name" value="SHS2_FtsA"/>
</dbReference>
<evidence type="ECO:0000313" key="9">
    <source>
        <dbReference type="Proteomes" id="UP000177349"/>
    </source>
</evidence>
<dbReference type="AlphaFoldDB" id="A0A1G2BNS4"/>
<dbReference type="GO" id="GO:0032153">
    <property type="term" value="C:cell division site"/>
    <property type="evidence" value="ECO:0007669"/>
    <property type="project" value="UniProtKB-UniRule"/>
</dbReference>
<reference evidence="8 9" key="1">
    <citation type="journal article" date="2016" name="Nat. Commun.">
        <title>Thousands of microbial genomes shed light on interconnected biogeochemical processes in an aquifer system.</title>
        <authorList>
            <person name="Anantharaman K."/>
            <person name="Brown C.T."/>
            <person name="Hug L.A."/>
            <person name="Sharon I."/>
            <person name="Castelle C.J."/>
            <person name="Probst A.J."/>
            <person name="Thomas B.C."/>
            <person name="Singh A."/>
            <person name="Wilkins M.J."/>
            <person name="Karaoz U."/>
            <person name="Brodie E.L."/>
            <person name="Williams K.H."/>
            <person name="Hubbard S.S."/>
            <person name="Banfield J.F."/>
        </authorList>
    </citation>
    <scope>NUCLEOTIDE SEQUENCE [LARGE SCALE GENOMIC DNA]</scope>
</reference>
<evidence type="ECO:0000259" key="7">
    <source>
        <dbReference type="SMART" id="SM00842"/>
    </source>
</evidence>
<dbReference type="PANTHER" id="PTHR32432">
    <property type="entry name" value="CELL DIVISION PROTEIN FTSA-RELATED"/>
    <property type="match status" value="1"/>
</dbReference>
<dbReference type="InterPro" id="IPR020823">
    <property type="entry name" value="Cell_div_FtsA"/>
</dbReference>
<accession>A0A1G2BNS4</accession>
<keyword evidence="3 5" id="KW-0472">Membrane</keyword>
<dbReference type="SUPFAM" id="SSF53067">
    <property type="entry name" value="Actin-like ATPase domain"/>
    <property type="match status" value="2"/>
</dbReference>
<comment type="caution">
    <text evidence="8">The sequence shown here is derived from an EMBL/GenBank/DDBJ whole genome shotgun (WGS) entry which is preliminary data.</text>
</comment>
<dbReference type="GO" id="GO:0009898">
    <property type="term" value="C:cytoplasmic side of plasma membrane"/>
    <property type="evidence" value="ECO:0007669"/>
    <property type="project" value="UniProtKB-UniRule"/>
</dbReference>
<dbReference type="PIRSF" id="PIRSF003101">
    <property type="entry name" value="FtsA"/>
    <property type="match status" value="1"/>
</dbReference>
<dbReference type="Gene3D" id="3.30.1490.110">
    <property type="match status" value="1"/>
</dbReference>
<dbReference type="Pfam" id="PF02491">
    <property type="entry name" value="SHS2_FTSA"/>
    <property type="match status" value="1"/>
</dbReference>
<dbReference type="InterPro" id="IPR050696">
    <property type="entry name" value="FtsA/MreB"/>
</dbReference>
<keyword evidence="2 5" id="KW-0132">Cell division</keyword>
<dbReference type="PANTHER" id="PTHR32432:SF4">
    <property type="entry name" value="CELL DIVISION PROTEIN FTSA"/>
    <property type="match status" value="1"/>
</dbReference>
<evidence type="ECO:0000256" key="1">
    <source>
        <dbReference type="ARBA" id="ARBA00022475"/>
    </source>
</evidence>
<proteinExistence type="inferred from homology"/>
<name>A0A1G2BNS4_9BACT</name>
<dbReference type="Proteomes" id="UP000177349">
    <property type="component" value="Unassembled WGS sequence"/>
</dbReference>
<comment type="subunit">
    <text evidence="5">Self-interacts. Interacts with FtsZ.</text>
</comment>
<comment type="subcellular location">
    <subcellularLocation>
        <location evidence="5">Cell membrane</location>
        <topology evidence="5">Peripheral membrane protein</topology>
        <orientation evidence="5">Cytoplasmic side</orientation>
    </subcellularLocation>
    <text evidence="5">Localizes to the Z ring in an FtsZ-dependent manner. Targeted to the membrane through a conserved C-terminal amphipathic helix.</text>
</comment>
<keyword evidence="4 5" id="KW-0131">Cell cycle</keyword>
<dbReference type="SMART" id="SM00842">
    <property type="entry name" value="FtsA"/>
    <property type="match status" value="1"/>
</dbReference>
<feature type="domain" description="SHS2" evidence="7">
    <location>
        <begin position="7"/>
        <end position="195"/>
    </location>
</feature>
<evidence type="ECO:0000256" key="6">
    <source>
        <dbReference type="PIRNR" id="PIRNR003101"/>
    </source>
</evidence>
<comment type="similarity">
    <text evidence="5 6">Belongs to the FtsA/MreB family.</text>
</comment>
<dbReference type="GO" id="GO:0043093">
    <property type="term" value="P:FtsZ-dependent cytokinesis"/>
    <property type="evidence" value="ECO:0007669"/>
    <property type="project" value="UniProtKB-UniRule"/>
</dbReference>
<dbReference type="CDD" id="cd24048">
    <property type="entry name" value="ASKHA_NBD_FtsA"/>
    <property type="match status" value="1"/>
</dbReference>
<evidence type="ECO:0000256" key="2">
    <source>
        <dbReference type="ARBA" id="ARBA00022618"/>
    </source>
</evidence>
<dbReference type="InterPro" id="IPR043129">
    <property type="entry name" value="ATPase_NBD"/>
</dbReference>
<evidence type="ECO:0000256" key="4">
    <source>
        <dbReference type="ARBA" id="ARBA00023306"/>
    </source>
</evidence>
<organism evidence="8 9">
    <name type="scientific">Candidatus Komeilibacteria bacterium RIFCSPLOWO2_01_FULL_53_11</name>
    <dbReference type="NCBI Taxonomy" id="1798552"/>
    <lineage>
        <taxon>Bacteria</taxon>
        <taxon>Candidatus Komeiliibacteriota</taxon>
    </lineage>
</organism>
<protein>
    <recommendedName>
        <fullName evidence="5 6">Cell division protein FtsA</fullName>
    </recommendedName>
</protein>
<evidence type="ECO:0000313" key="8">
    <source>
        <dbReference type="EMBL" id="OGY90772.1"/>
    </source>
</evidence>
<dbReference type="NCBIfam" id="TIGR01174">
    <property type="entry name" value="ftsA"/>
    <property type="match status" value="1"/>
</dbReference>
<sequence>MSRQEAIAGIDLGTSAVRVVVGQRLDNGQVQLIGVGESPSQGVKKGAITDLEEVVTPLSEALEKAERMIGFQLSQAAVGINGAQVKVVQSQGVVAVSKPNGEVQQSDIDRAVEQSQAVATAPNYEIIHVLPKYYHLDNQTNIRDPRGMTGIKLEAHTQIILALSAQVKLISKCIYRTQLEVDGLIFAPLATAQAVLTKRQRDLGSAIVNIGAGTTSVAIYEEGELLHAAVIPLGSDHITADLAIGLRSSLEVAERVKIEQGHALSAGISKRDEIDISKFSTEEMPRLLVSRKMIAEIIEARLDEILRMVSVELHAAGRAGKLPAGVILTGGGSKMSGIVEQVREHLKLPVFLASNEHIISPIDKVKDPRYSTAVGLVYFATPEAPRVSTMPFKWAQRVLGPVVKKIRDWTS</sequence>
<dbReference type="Gene3D" id="3.30.420.40">
    <property type="match status" value="2"/>
</dbReference>
<keyword evidence="1 5" id="KW-1003">Cell membrane</keyword>
<evidence type="ECO:0000256" key="5">
    <source>
        <dbReference type="HAMAP-Rule" id="MF_02033"/>
    </source>
</evidence>
<dbReference type="Pfam" id="PF14450">
    <property type="entry name" value="FtsA"/>
    <property type="match status" value="1"/>
</dbReference>
<comment type="function">
    <text evidence="5 6">Cell division protein that is involved in the assembly of the Z ring. May serve as a membrane anchor for the Z ring.</text>
</comment>